<evidence type="ECO:0000313" key="3">
    <source>
        <dbReference type="EMBL" id="QPR70566.1"/>
    </source>
</evidence>
<evidence type="ECO:0000313" key="4">
    <source>
        <dbReference type="Proteomes" id="UP000595038"/>
    </source>
</evidence>
<accession>A0AB37GFD3</accession>
<keyword evidence="1" id="KW-0175">Coiled coil</keyword>
<dbReference type="Gene3D" id="2.60.40.3350">
    <property type="match status" value="1"/>
</dbReference>
<evidence type="ECO:0000259" key="2">
    <source>
        <dbReference type="Pfam" id="PF10651"/>
    </source>
</evidence>
<organism evidence="3 4">
    <name type="scientific">Bacillus licheniformis</name>
    <dbReference type="NCBI Taxonomy" id="1402"/>
    <lineage>
        <taxon>Bacteria</taxon>
        <taxon>Bacillati</taxon>
        <taxon>Bacillota</taxon>
        <taxon>Bacilli</taxon>
        <taxon>Bacillales</taxon>
        <taxon>Bacillaceae</taxon>
        <taxon>Bacillus</taxon>
    </lineage>
</organism>
<dbReference type="Pfam" id="PF10651">
    <property type="entry name" value="BppU_N"/>
    <property type="match status" value="1"/>
</dbReference>
<proteinExistence type="predicted"/>
<gene>
    <name evidence="3" type="ORF">I6G80_00200</name>
</gene>
<geneLocation type="plasmid" evidence="3 4">
    <name>unnamed2</name>
</geneLocation>
<dbReference type="InterPro" id="IPR018913">
    <property type="entry name" value="BppU_N"/>
</dbReference>
<dbReference type="AlphaFoldDB" id="A0AB37GFD3"/>
<dbReference type="Proteomes" id="UP000595038">
    <property type="component" value="Plasmid unnamed2"/>
</dbReference>
<dbReference type="RefSeq" id="WP_119954029.1">
    <property type="nucleotide sequence ID" value="NZ_CP027791.1"/>
</dbReference>
<keyword evidence="3" id="KW-0614">Plasmid</keyword>
<name>A0AB37GFD3_BACLI</name>
<reference evidence="3 4" key="1">
    <citation type="submission" date="2020-12" db="EMBL/GenBank/DDBJ databases">
        <title>FDA dAtabase for Regulatory Grade micrObial Sequences (FDA-ARGOS): Supporting development and validation of Infectious Disease Dx tests.</title>
        <authorList>
            <person name="Nelson B."/>
            <person name="Plummer A."/>
            <person name="Tallon L."/>
            <person name="Sadzewicz L."/>
            <person name="Zhao X."/>
            <person name="Boylan J."/>
            <person name="Ott S."/>
            <person name="Bowen H."/>
            <person name="Vavikolanu K."/>
            <person name="Mehta A."/>
            <person name="Aluvathingal J."/>
            <person name="Nadendla S."/>
            <person name="Myers T."/>
            <person name="Yan Y."/>
            <person name="Sichtig H."/>
        </authorList>
    </citation>
    <scope>NUCLEOTIDE SEQUENCE [LARGE SCALE GENOMIC DNA]</scope>
    <source>
        <strain evidence="3 4">FDAARGOS_923</strain>
        <plasmid evidence="3 4">unnamed2</plasmid>
    </source>
</reference>
<dbReference type="EMBL" id="CP065645">
    <property type="protein sequence ID" value="QPR70566.1"/>
    <property type="molecule type" value="Genomic_DNA"/>
</dbReference>
<sequence>MMYKTVIGNFEVGAEYKAPTFLDANFSTLDKGTAKLKFILSDNKGQRLPLSAVTPKLAMKMSDKSIFVKDDLDIVDPTNGIIEYVLSDSEIKHYGEVQAELYLLYNDKRQASVHKFRFRIDRALIDETVDIIQEFYVSDFDGLKKRLEDKVADLEKRLSVLDNIETKTGAQEKADKAEANAKEYTDVHANNTELHFNPGERDKWNGGQLFKITKDDGQPLVYVNATDDFHELLPRYKGFVHFSSHPNAVNGPGVAVRGFWNCNLSGTHGQVIAFDNSNRTHRKTISNGIWTEWEVLETSEGAQAKVDVHANNTELHFNPGERDKWNNAQLYKFISDDGKRTKLADGTDLLTLPSGFYFAPGHVIQNNPTANDSSWFNYDVVETDQGRKTIYAWRSYDNTIWHSTVHTDGVFKGWKRVVTSSEIEPTWTEVPLKNGAKHGDRKVMCATVGGLLYLKGEIVTNRGVVFGTLPASYRPAQLRSKLVPIFGTTGMTKLYVESNGNMRLEGQISDKLENITSYGLDEIIPL</sequence>
<evidence type="ECO:0000256" key="1">
    <source>
        <dbReference type="SAM" id="Coils"/>
    </source>
</evidence>
<protein>
    <submittedName>
        <fullName evidence="3">Phage baseplate upper protein</fullName>
    </submittedName>
</protein>
<feature type="coiled-coil region" evidence="1">
    <location>
        <begin position="137"/>
        <end position="187"/>
    </location>
</feature>
<feature type="domain" description="BppU N-terminal" evidence="2">
    <location>
        <begin position="23"/>
        <end position="148"/>
    </location>
</feature>